<dbReference type="SUPFAM" id="SSF81606">
    <property type="entry name" value="PP2C-like"/>
    <property type="match status" value="2"/>
</dbReference>
<keyword evidence="1" id="KW-0175">Coiled coil</keyword>
<name>A0A2N5IZK5_9BIFI</name>
<accession>A0A2N5IZK5</accession>
<keyword evidence="4" id="KW-1185">Reference proteome</keyword>
<sequence>MQQAVISVAALTDIGRRRRTNQDSWLAERGVYMVCDGMGGESGGERASAIAVEDLAQLAREASRTRASIEETLERAQSRTRALGLTLGGIAGTTVTGVVLPQWFAAAGGSAGAADRGVADGSEDEDVATADELECGRADGATHFADAHRKPTTTHHPKHSAQYNAIATLGAIDELRPLSGFGDDWDATQPGTDLGGGTDTARFGEHRADVAPDAWSIAIRQLLPDAEPHMCYVVNVGDSRTYHMSPDTDGHWDAASLTQITHDHSRRQEAIESGEMTPEEAERSIARNVITQCVGSPMGIRPDFFMADAAGRFIICSDGCHGEIDDATIAHVAAQHDTADAAAHALIDASLEAGGGDNVTVIVVDMPWDAERTEAWHCERLEVDEDLSDIDDTTLQT</sequence>
<dbReference type="RefSeq" id="WP_101671239.1">
    <property type="nucleotide sequence ID" value="NZ_NMYC01000003.1"/>
</dbReference>
<dbReference type="EMBL" id="NMYC01000003">
    <property type="protein sequence ID" value="PLS27390.1"/>
    <property type="molecule type" value="Genomic_DNA"/>
</dbReference>
<comment type="caution">
    <text evidence="3">The sequence shown here is derived from an EMBL/GenBank/DDBJ whole genome shotgun (WGS) entry which is preliminary data.</text>
</comment>
<dbReference type="AlphaFoldDB" id="A0A2N5IZK5"/>
<dbReference type="InterPro" id="IPR036457">
    <property type="entry name" value="PPM-type-like_dom_sf"/>
</dbReference>
<dbReference type="SMART" id="SM00332">
    <property type="entry name" value="PP2Cc"/>
    <property type="match status" value="1"/>
</dbReference>
<gene>
    <name evidence="3" type="ORF">CGZ88_0917</name>
</gene>
<dbReference type="Proteomes" id="UP000234935">
    <property type="component" value="Unassembled WGS sequence"/>
</dbReference>
<dbReference type="Gene3D" id="3.60.40.10">
    <property type="entry name" value="PPM-type phosphatase domain"/>
    <property type="match status" value="2"/>
</dbReference>
<organism evidence="3 4">
    <name type="scientific">Bifidobacterium anseris</name>
    <dbReference type="NCBI Taxonomy" id="2020963"/>
    <lineage>
        <taxon>Bacteria</taxon>
        <taxon>Bacillati</taxon>
        <taxon>Actinomycetota</taxon>
        <taxon>Actinomycetes</taxon>
        <taxon>Bifidobacteriales</taxon>
        <taxon>Bifidobacteriaceae</taxon>
        <taxon>Bifidobacterium</taxon>
    </lineage>
</organism>
<proteinExistence type="predicted"/>
<feature type="coiled-coil region" evidence="1">
    <location>
        <begin position="52"/>
        <end position="79"/>
    </location>
</feature>
<dbReference type="OrthoDB" id="9801841at2"/>
<reference evidence="3 4" key="1">
    <citation type="submission" date="2017-07" db="EMBL/GenBank/DDBJ databases">
        <title>Bifidobacterium novel species.</title>
        <authorList>
            <person name="Lugli G.A."/>
            <person name="Milani C."/>
            <person name="Duranti S."/>
            <person name="Mangifesta M."/>
        </authorList>
    </citation>
    <scope>NUCLEOTIDE SEQUENCE [LARGE SCALE GENOMIC DNA]</scope>
    <source>
        <strain evidence="4">Goo31D</strain>
    </source>
</reference>
<dbReference type="PROSITE" id="PS51746">
    <property type="entry name" value="PPM_2"/>
    <property type="match status" value="1"/>
</dbReference>
<dbReference type="SMART" id="SM00331">
    <property type="entry name" value="PP2C_SIG"/>
    <property type="match status" value="1"/>
</dbReference>
<evidence type="ECO:0000313" key="3">
    <source>
        <dbReference type="EMBL" id="PLS27390.1"/>
    </source>
</evidence>
<evidence type="ECO:0000259" key="2">
    <source>
        <dbReference type="PROSITE" id="PS51746"/>
    </source>
</evidence>
<protein>
    <submittedName>
        <fullName evidence="3">Protein phosphatase</fullName>
    </submittedName>
</protein>
<evidence type="ECO:0000256" key="1">
    <source>
        <dbReference type="SAM" id="Coils"/>
    </source>
</evidence>
<feature type="domain" description="PPM-type phosphatase" evidence="2">
    <location>
        <begin position="7"/>
        <end position="366"/>
    </location>
</feature>
<dbReference type="InterPro" id="IPR001932">
    <property type="entry name" value="PPM-type_phosphatase-like_dom"/>
</dbReference>
<evidence type="ECO:0000313" key="4">
    <source>
        <dbReference type="Proteomes" id="UP000234935"/>
    </source>
</evidence>